<feature type="compositionally biased region" description="Basic and acidic residues" evidence="1">
    <location>
        <begin position="9"/>
        <end position="22"/>
    </location>
</feature>
<feature type="non-terminal residue" evidence="2">
    <location>
        <position position="1"/>
    </location>
</feature>
<dbReference type="Gramene" id="OE9A100591T1">
    <property type="protein sequence ID" value="OE9A100591C1"/>
    <property type="gene ID" value="OE9A100591"/>
</dbReference>
<comment type="caution">
    <text evidence="2">The sequence shown here is derived from an EMBL/GenBank/DDBJ whole genome shotgun (WGS) entry which is preliminary data.</text>
</comment>
<organism evidence="2 3">
    <name type="scientific">Olea europaea subsp. europaea</name>
    <dbReference type="NCBI Taxonomy" id="158383"/>
    <lineage>
        <taxon>Eukaryota</taxon>
        <taxon>Viridiplantae</taxon>
        <taxon>Streptophyta</taxon>
        <taxon>Embryophyta</taxon>
        <taxon>Tracheophyta</taxon>
        <taxon>Spermatophyta</taxon>
        <taxon>Magnoliopsida</taxon>
        <taxon>eudicotyledons</taxon>
        <taxon>Gunneridae</taxon>
        <taxon>Pentapetalae</taxon>
        <taxon>asterids</taxon>
        <taxon>lamiids</taxon>
        <taxon>Lamiales</taxon>
        <taxon>Oleaceae</taxon>
        <taxon>Oleeae</taxon>
        <taxon>Olea</taxon>
    </lineage>
</organism>
<keyword evidence="3" id="KW-1185">Reference proteome</keyword>
<sequence length="54" mass="6263">LATTCRSNITEEERKDYGEERKKRWDASEMRRRIAIVCGGIGDEIGCRRDETAM</sequence>
<proteinExistence type="predicted"/>
<dbReference type="EMBL" id="CACTIH010001935">
    <property type="protein sequence ID" value="CAA2969237.1"/>
    <property type="molecule type" value="Genomic_DNA"/>
</dbReference>
<evidence type="ECO:0000313" key="2">
    <source>
        <dbReference type="EMBL" id="CAA2969237.1"/>
    </source>
</evidence>
<feature type="non-terminal residue" evidence="2">
    <location>
        <position position="54"/>
    </location>
</feature>
<accession>A0A8S0QTV8</accession>
<feature type="region of interest" description="Disordered" evidence="1">
    <location>
        <begin position="1"/>
        <end position="22"/>
    </location>
</feature>
<evidence type="ECO:0000256" key="1">
    <source>
        <dbReference type="SAM" id="MobiDB-lite"/>
    </source>
</evidence>
<name>A0A8S0QTV8_OLEEU</name>
<evidence type="ECO:0000313" key="3">
    <source>
        <dbReference type="Proteomes" id="UP000594638"/>
    </source>
</evidence>
<dbReference type="Proteomes" id="UP000594638">
    <property type="component" value="Unassembled WGS sequence"/>
</dbReference>
<gene>
    <name evidence="2" type="ORF">OLEA9_A100591</name>
</gene>
<reference evidence="2 3" key="1">
    <citation type="submission" date="2019-12" db="EMBL/GenBank/DDBJ databases">
        <authorList>
            <person name="Alioto T."/>
            <person name="Alioto T."/>
            <person name="Gomez Garrido J."/>
        </authorList>
    </citation>
    <scope>NUCLEOTIDE SEQUENCE [LARGE SCALE GENOMIC DNA]</scope>
</reference>
<dbReference type="AlphaFoldDB" id="A0A8S0QTV8"/>
<protein>
    <submittedName>
        <fullName evidence="2">Uncharacterized protein</fullName>
    </submittedName>
</protein>